<evidence type="ECO:0000256" key="9">
    <source>
        <dbReference type="ARBA" id="ARBA00022771"/>
    </source>
</evidence>
<gene>
    <name evidence="22" type="ORF">GTA08_BOTSDO14226</name>
</gene>
<evidence type="ECO:0000256" key="7">
    <source>
        <dbReference type="ARBA" id="ARBA00022723"/>
    </source>
</evidence>
<evidence type="ECO:0000259" key="21">
    <source>
        <dbReference type="PROSITE" id="PS50089"/>
    </source>
</evidence>
<dbReference type="InterPro" id="IPR001841">
    <property type="entry name" value="Znf_RING"/>
</dbReference>
<evidence type="ECO:0000313" key="22">
    <source>
        <dbReference type="EMBL" id="KAF4303653.1"/>
    </source>
</evidence>
<comment type="subcellular location">
    <subcellularLocation>
        <location evidence="2">Endomembrane system</location>
        <topology evidence="2">Multi-pass membrane protein</topology>
    </subcellularLocation>
</comment>
<keyword evidence="7" id="KW-0479">Metal-binding</keyword>
<dbReference type="GO" id="GO:0008270">
    <property type="term" value="F:zinc ion binding"/>
    <property type="evidence" value="ECO:0007669"/>
    <property type="project" value="UniProtKB-KW"/>
</dbReference>
<evidence type="ECO:0000256" key="10">
    <source>
        <dbReference type="ARBA" id="ARBA00022786"/>
    </source>
</evidence>
<keyword evidence="11" id="KW-0862">Zinc</keyword>
<evidence type="ECO:0000256" key="5">
    <source>
        <dbReference type="ARBA" id="ARBA00022679"/>
    </source>
</evidence>
<dbReference type="InterPro" id="IPR050731">
    <property type="entry name" value="HRD1_E3_ubiq-ligases"/>
</dbReference>
<dbReference type="Pfam" id="PF13639">
    <property type="entry name" value="zf-RING_2"/>
    <property type="match status" value="1"/>
</dbReference>
<evidence type="ECO:0000256" key="3">
    <source>
        <dbReference type="ARBA" id="ARBA00004906"/>
    </source>
</evidence>
<evidence type="ECO:0000256" key="16">
    <source>
        <dbReference type="ARBA" id="ARBA00071072"/>
    </source>
</evidence>
<evidence type="ECO:0000256" key="20">
    <source>
        <dbReference type="SAM" id="Phobius"/>
    </source>
</evidence>
<keyword evidence="6 20" id="KW-0812">Transmembrane</keyword>
<keyword evidence="8" id="KW-0732">Signal</keyword>
<keyword evidence="13 20" id="KW-0472">Membrane</keyword>
<dbReference type="SUPFAM" id="SSF57850">
    <property type="entry name" value="RING/U-box"/>
    <property type="match status" value="1"/>
</dbReference>
<name>A0A8H4IP97_9PEZI</name>
<dbReference type="Proteomes" id="UP000572817">
    <property type="component" value="Unassembled WGS sequence"/>
</dbReference>
<comment type="function">
    <text evidence="14">Catalytic component of the DSC E3 ubiquitin ligase complex which is required for the srbA transcriptional activator proteolytic cleavage to release the soluble transcription factor from the membrane in low oxygen or sterol conditions. Required for growth during hypoxia and triazole drug susceptibility, as well as for virulence in a murine model of invasive pulmonary aspergillosis (IPA).</text>
</comment>
<dbReference type="PANTHER" id="PTHR22763:SF162">
    <property type="entry name" value="TRANSMEMBRANE E3 UBIQUITIN-PROTEIN LIGASE 1"/>
    <property type="match status" value="1"/>
</dbReference>
<evidence type="ECO:0000256" key="8">
    <source>
        <dbReference type="ARBA" id="ARBA00022729"/>
    </source>
</evidence>
<keyword evidence="12 20" id="KW-1133">Transmembrane helix</keyword>
<evidence type="ECO:0000256" key="14">
    <source>
        <dbReference type="ARBA" id="ARBA00056116"/>
    </source>
</evidence>
<dbReference type="GO" id="GO:0061630">
    <property type="term" value="F:ubiquitin protein ligase activity"/>
    <property type="evidence" value="ECO:0007669"/>
    <property type="project" value="UniProtKB-EC"/>
</dbReference>
<comment type="caution">
    <text evidence="22">The sequence shown here is derived from an EMBL/GenBank/DDBJ whole genome shotgun (WGS) entry which is preliminary data.</text>
</comment>
<dbReference type="AlphaFoldDB" id="A0A8H4IP97"/>
<evidence type="ECO:0000256" key="18">
    <source>
        <dbReference type="ARBA" id="ARBA00082128"/>
    </source>
</evidence>
<dbReference type="EMBL" id="WWBZ02000052">
    <property type="protein sequence ID" value="KAF4303653.1"/>
    <property type="molecule type" value="Genomic_DNA"/>
</dbReference>
<evidence type="ECO:0000256" key="13">
    <source>
        <dbReference type="ARBA" id="ARBA00023136"/>
    </source>
</evidence>
<dbReference type="SMART" id="SM00184">
    <property type="entry name" value="RING"/>
    <property type="match status" value="1"/>
</dbReference>
<dbReference type="EC" id="2.3.2.27" evidence="4"/>
<protein>
    <recommendedName>
        <fullName evidence="16">DSC E3 ubiquitin ligase complex subunit A</fullName>
        <ecNumber evidence="4">2.3.2.27</ecNumber>
    </recommendedName>
    <alternativeName>
        <fullName evidence="17">Defective for SREBP cleavage protein A</fullName>
    </alternativeName>
    <alternativeName>
        <fullName evidence="18">RING-type E3 ubiquitin transferase dscA</fullName>
    </alternativeName>
</protein>
<dbReference type="PANTHER" id="PTHR22763">
    <property type="entry name" value="RING ZINC FINGER PROTEIN"/>
    <property type="match status" value="1"/>
</dbReference>
<dbReference type="Gene3D" id="3.30.40.10">
    <property type="entry name" value="Zinc/RING finger domain, C3HC4 (zinc finger)"/>
    <property type="match status" value="1"/>
</dbReference>
<evidence type="ECO:0000256" key="4">
    <source>
        <dbReference type="ARBA" id="ARBA00012483"/>
    </source>
</evidence>
<feature type="domain" description="RING-type" evidence="21">
    <location>
        <begin position="127"/>
        <end position="191"/>
    </location>
</feature>
<comment type="subunit">
    <text evidence="15">Component of the DSC E3 ubiquitin ligase complex composed of dscA, dscB, dscC and dscD.</text>
</comment>
<evidence type="ECO:0000256" key="15">
    <source>
        <dbReference type="ARBA" id="ARBA00063126"/>
    </source>
</evidence>
<dbReference type="InterPro" id="IPR013083">
    <property type="entry name" value="Znf_RING/FYVE/PHD"/>
</dbReference>
<dbReference type="FunFam" id="3.30.40.10:FF:000626">
    <property type="entry name" value="Transmembrane ubiquitin ligase 1"/>
    <property type="match status" value="1"/>
</dbReference>
<comment type="catalytic activity">
    <reaction evidence="1">
        <text>S-ubiquitinyl-[E2 ubiquitin-conjugating enzyme]-L-cysteine + [acceptor protein]-L-lysine = [E2 ubiquitin-conjugating enzyme]-L-cysteine + N(6)-ubiquitinyl-[acceptor protein]-L-lysine.</text>
        <dbReference type="EC" id="2.3.2.27"/>
    </reaction>
</comment>
<evidence type="ECO:0000256" key="2">
    <source>
        <dbReference type="ARBA" id="ARBA00004127"/>
    </source>
</evidence>
<dbReference type="GO" id="GO:0044695">
    <property type="term" value="C:Dsc E3 ubiquitin ligase complex"/>
    <property type="evidence" value="ECO:0007669"/>
    <property type="project" value="TreeGrafter"/>
</dbReference>
<accession>A0A8H4IP97</accession>
<keyword evidence="9 19" id="KW-0863">Zinc-finger</keyword>
<dbReference type="PROSITE" id="PS50089">
    <property type="entry name" value="ZF_RING_2"/>
    <property type="match status" value="1"/>
</dbReference>
<evidence type="ECO:0000256" key="1">
    <source>
        <dbReference type="ARBA" id="ARBA00000900"/>
    </source>
</evidence>
<dbReference type="Pfam" id="PF11145">
    <property type="entry name" value="DUF2921"/>
    <property type="match status" value="1"/>
</dbReference>
<dbReference type="GO" id="GO:0043161">
    <property type="term" value="P:proteasome-mediated ubiquitin-dependent protein catabolic process"/>
    <property type="evidence" value="ECO:0007669"/>
    <property type="project" value="TreeGrafter"/>
</dbReference>
<evidence type="ECO:0000256" key="6">
    <source>
        <dbReference type="ARBA" id="ARBA00022692"/>
    </source>
</evidence>
<keyword evidence="23" id="KW-1185">Reference proteome</keyword>
<sequence length="197" mass="21882">MRNCRKALRWDYVVGQSLLRLLPFYYLFAYPGNVLLLKPDLKFLAVLSGWVWLQVCALFSQEHLGPRFFVRESWVPPAYDYHPVLRADEEGASLPSGGKVLAGEDSGLSSATKAGESRDKGKKVFDCTICMQDLEVPVVPAGAGDGDGGSTGLSASLLARRAYMVTPCRHIFHSVCLEGWMRYRLQCPICRETLPPL</sequence>
<evidence type="ECO:0000256" key="11">
    <source>
        <dbReference type="ARBA" id="ARBA00022833"/>
    </source>
</evidence>
<feature type="transmembrane region" description="Helical" evidence="20">
    <location>
        <begin position="12"/>
        <end position="29"/>
    </location>
</feature>
<keyword evidence="10" id="KW-0833">Ubl conjugation pathway</keyword>
<proteinExistence type="predicted"/>
<comment type="pathway">
    <text evidence="3">Protein modification; protein ubiquitination.</text>
</comment>
<evidence type="ECO:0000256" key="12">
    <source>
        <dbReference type="ARBA" id="ARBA00022989"/>
    </source>
</evidence>
<dbReference type="GO" id="GO:0012505">
    <property type="term" value="C:endomembrane system"/>
    <property type="evidence" value="ECO:0007669"/>
    <property type="project" value="UniProtKB-SubCell"/>
</dbReference>
<evidence type="ECO:0000256" key="19">
    <source>
        <dbReference type="PROSITE-ProRule" id="PRU00175"/>
    </source>
</evidence>
<organism evidence="22 23">
    <name type="scientific">Botryosphaeria dothidea</name>
    <dbReference type="NCBI Taxonomy" id="55169"/>
    <lineage>
        <taxon>Eukaryota</taxon>
        <taxon>Fungi</taxon>
        <taxon>Dikarya</taxon>
        <taxon>Ascomycota</taxon>
        <taxon>Pezizomycotina</taxon>
        <taxon>Dothideomycetes</taxon>
        <taxon>Dothideomycetes incertae sedis</taxon>
        <taxon>Botryosphaeriales</taxon>
        <taxon>Botryosphaeriaceae</taxon>
        <taxon>Botryosphaeria</taxon>
    </lineage>
</organism>
<evidence type="ECO:0000256" key="17">
    <source>
        <dbReference type="ARBA" id="ARBA00077885"/>
    </source>
</evidence>
<dbReference type="OrthoDB" id="9984778at2759"/>
<keyword evidence="5" id="KW-0808">Transferase</keyword>
<dbReference type="InterPro" id="IPR021319">
    <property type="entry name" value="DUF2921"/>
</dbReference>
<evidence type="ECO:0000313" key="23">
    <source>
        <dbReference type="Proteomes" id="UP000572817"/>
    </source>
</evidence>
<reference evidence="22" key="1">
    <citation type="submission" date="2020-04" db="EMBL/GenBank/DDBJ databases">
        <title>Genome Assembly and Annotation of Botryosphaeria dothidea sdau 11-99, a Latent Pathogen of Apple Fruit Ring Rot in China.</title>
        <authorList>
            <person name="Yu C."/>
            <person name="Diao Y."/>
            <person name="Lu Q."/>
            <person name="Zhao J."/>
            <person name="Cui S."/>
            <person name="Peng C."/>
            <person name="He B."/>
            <person name="Liu H."/>
        </authorList>
    </citation>
    <scope>NUCLEOTIDE SEQUENCE [LARGE SCALE GENOMIC DNA]</scope>
    <source>
        <strain evidence="22">Sdau11-99</strain>
    </source>
</reference>